<accession>G8PD20</accession>
<dbReference type="RefSeq" id="WP_014215352.1">
    <property type="nucleotide sequence ID" value="NC_016605.1"/>
</dbReference>
<dbReference type="eggNOG" id="ENOG5030AT4">
    <property type="taxonomic scope" value="Bacteria"/>
</dbReference>
<evidence type="ECO:0000313" key="1">
    <source>
        <dbReference type="EMBL" id="AEV95155.1"/>
    </source>
</evidence>
<reference evidence="1 2" key="1">
    <citation type="journal article" date="2012" name="J. Bacteriol.">
        <title>Complete Genome Sequence of the Beer Spoilage Organism Pediococcus claussenii ATCC BAA-344T.</title>
        <authorList>
            <person name="Pittet V."/>
            <person name="Abegunde T."/>
            <person name="Marfleet T."/>
            <person name="Haakensen M."/>
            <person name="Morrow K."/>
            <person name="Jayaprakash T."/>
            <person name="Schroeder K."/>
            <person name="Trost B."/>
            <person name="Byrns S."/>
            <person name="Bergsveinson J."/>
            <person name="Kusalik A."/>
            <person name="Ziola B."/>
        </authorList>
    </citation>
    <scope>NUCLEOTIDE SEQUENCE [LARGE SCALE GENOMIC DNA]</scope>
    <source>
        <strain evidence="1 2">ATCC BAA-344</strain>
    </source>
</reference>
<organism evidence="1 2">
    <name type="scientific">Pediococcus claussenii (strain ATCC BAA-344 / DSM 14800 / JCM 18046 / KCTC 3811 / LMG 21948 / P06)</name>
    <dbReference type="NCBI Taxonomy" id="701521"/>
    <lineage>
        <taxon>Bacteria</taxon>
        <taxon>Bacillati</taxon>
        <taxon>Bacillota</taxon>
        <taxon>Bacilli</taxon>
        <taxon>Lactobacillales</taxon>
        <taxon>Lactobacillaceae</taxon>
        <taxon>Pediococcus</taxon>
    </lineage>
</organism>
<proteinExistence type="predicted"/>
<dbReference type="GO" id="GO:0003677">
    <property type="term" value="F:DNA binding"/>
    <property type="evidence" value="ECO:0007669"/>
    <property type="project" value="InterPro"/>
</dbReference>
<dbReference type="Proteomes" id="UP000005444">
    <property type="component" value="Chromosome"/>
</dbReference>
<dbReference type="InterPro" id="IPR010982">
    <property type="entry name" value="Lambda_DNA-bd_dom_sf"/>
</dbReference>
<evidence type="ECO:0000313" key="2">
    <source>
        <dbReference type="Proteomes" id="UP000005444"/>
    </source>
</evidence>
<dbReference type="Gene3D" id="1.10.260.40">
    <property type="entry name" value="lambda repressor-like DNA-binding domains"/>
    <property type="match status" value="1"/>
</dbReference>
<sequence>MKILKKYFEENNLTAYRVGKDNEMPNQTIRKQLENNGLDRLSWKVLKAIANSLNKSVGEVADELIKLENKNTTSK</sequence>
<dbReference type="HOGENOM" id="CLU_184426_1_0_9"/>
<dbReference type="PATRIC" id="fig|701521.8.peg.834"/>
<protein>
    <recommendedName>
        <fullName evidence="3">HTH cro/C1-type domain-containing protein</fullName>
    </recommendedName>
</protein>
<gene>
    <name evidence="1" type="ordered locus">PECL_884</name>
</gene>
<dbReference type="KEGG" id="pce:PECL_884"/>
<name>G8PD20_PEDCP</name>
<dbReference type="EMBL" id="CP003137">
    <property type="protein sequence ID" value="AEV95155.1"/>
    <property type="molecule type" value="Genomic_DNA"/>
</dbReference>
<evidence type="ECO:0008006" key="3">
    <source>
        <dbReference type="Google" id="ProtNLM"/>
    </source>
</evidence>
<dbReference type="AlphaFoldDB" id="G8PD20"/>
<keyword evidence="2" id="KW-1185">Reference proteome</keyword>